<sequence length="158" mass="18228">MARAIANCYDSMMVNIRTIRKSNLLAQIDRFGSQREFAERVGLAPAHVSQLVTDRRNMGDEVARRIERNLDLADGYMDLQHPSRDYPSHHYSGHRDRVAETDSETLQALLLKADQMQQSLPAKTKKVILRIERAAMEGKLSDEDWEMLERLVDRFEKG</sequence>
<name>A0A7Z0VJD3_9GAMM</name>
<dbReference type="Gene3D" id="1.10.260.40">
    <property type="entry name" value="lambda repressor-like DNA-binding domains"/>
    <property type="match status" value="1"/>
</dbReference>
<protein>
    <recommendedName>
        <fullName evidence="1">HTH cro/C1-type domain-containing protein</fullName>
    </recommendedName>
</protein>
<evidence type="ECO:0000259" key="1">
    <source>
        <dbReference type="SMART" id="SM00530"/>
    </source>
</evidence>
<dbReference type="InterPro" id="IPR010982">
    <property type="entry name" value="Lambda_DNA-bd_dom_sf"/>
</dbReference>
<reference evidence="2 3" key="1">
    <citation type="submission" date="2016-06" db="EMBL/GenBank/DDBJ databases">
        <title>Genome sequence of endosymbiont of Candidatus Endolucinida thiodiazotropha.</title>
        <authorList>
            <person name="Poehlein A."/>
            <person name="Koenig S."/>
            <person name="Heiden S.E."/>
            <person name="Thuermer A."/>
            <person name="Voget S."/>
            <person name="Daniel R."/>
            <person name="Markert S."/>
            <person name="Gros O."/>
            <person name="Schweder T."/>
        </authorList>
    </citation>
    <scope>NUCLEOTIDE SEQUENCE [LARGE SCALE GENOMIC DNA]</scope>
    <source>
        <strain evidence="2 3">COS</strain>
    </source>
</reference>
<dbReference type="GO" id="GO:0003677">
    <property type="term" value="F:DNA binding"/>
    <property type="evidence" value="ECO:0007669"/>
    <property type="project" value="InterPro"/>
</dbReference>
<evidence type="ECO:0000313" key="3">
    <source>
        <dbReference type="Proteomes" id="UP000094769"/>
    </source>
</evidence>
<dbReference type="CDD" id="cd00093">
    <property type="entry name" value="HTH_XRE"/>
    <property type="match status" value="1"/>
</dbReference>
<comment type="caution">
    <text evidence="2">The sequence shown here is derived from an EMBL/GenBank/DDBJ whole genome shotgun (WGS) entry which is preliminary data.</text>
</comment>
<keyword evidence="3" id="KW-1185">Reference proteome</keyword>
<dbReference type="InterPro" id="IPR001387">
    <property type="entry name" value="Cro/C1-type_HTH"/>
</dbReference>
<evidence type="ECO:0000313" key="2">
    <source>
        <dbReference type="EMBL" id="ODJ86209.1"/>
    </source>
</evidence>
<feature type="domain" description="HTH cro/C1-type" evidence="1">
    <location>
        <begin position="15"/>
        <end position="77"/>
    </location>
</feature>
<organism evidence="2 3">
    <name type="scientific">Candidatus Thiodiazotropha endolucinida</name>
    <dbReference type="NCBI Taxonomy" id="1655433"/>
    <lineage>
        <taxon>Bacteria</taxon>
        <taxon>Pseudomonadati</taxon>
        <taxon>Pseudomonadota</taxon>
        <taxon>Gammaproteobacteria</taxon>
        <taxon>Chromatiales</taxon>
        <taxon>Sedimenticolaceae</taxon>
        <taxon>Candidatus Thiodiazotropha</taxon>
    </lineage>
</organism>
<dbReference type="Proteomes" id="UP000094769">
    <property type="component" value="Unassembled WGS sequence"/>
</dbReference>
<dbReference type="AlphaFoldDB" id="A0A7Z0VJD3"/>
<dbReference type="SUPFAM" id="SSF47413">
    <property type="entry name" value="lambda repressor-like DNA-binding domains"/>
    <property type="match status" value="1"/>
</dbReference>
<accession>A0A7Z0VJD3</accession>
<dbReference type="SMART" id="SM00530">
    <property type="entry name" value="HTH_XRE"/>
    <property type="match status" value="1"/>
</dbReference>
<proteinExistence type="predicted"/>
<dbReference type="EMBL" id="MARB01000025">
    <property type="protein sequence ID" value="ODJ86209.1"/>
    <property type="molecule type" value="Genomic_DNA"/>
</dbReference>
<gene>
    <name evidence="2" type="ORF">CODIS_35300</name>
</gene>